<organism evidence="3 4">
    <name type="scientific">Halomonas aestuarii</name>
    <dbReference type="NCBI Taxonomy" id="1897729"/>
    <lineage>
        <taxon>Bacteria</taxon>
        <taxon>Pseudomonadati</taxon>
        <taxon>Pseudomonadota</taxon>
        <taxon>Gammaproteobacteria</taxon>
        <taxon>Oceanospirillales</taxon>
        <taxon>Halomonadaceae</taxon>
        <taxon>Halomonas</taxon>
    </lineage>
</organism>
<name>A0A1J0VJT3_9GAMM</name>
<reference evidence="4" key="1">
    <citation type="submission" date="2016-11" db="EMBL/GenBank/DDBJ databases">
        <title>Halolamina sediminis sp. nov., an extremely halophilic archaeon isolated from solar salt.</title>
        <authorList>
            <person name="Koh H.-W."/>
            <person name="Rani S."/>
            <person name="Park S.-J."/>
        </authorList>
    </citation>
    <scope>NUCLEOTIDE SEQUENCE [LARGE SCALE GENOMIC DNA]</scope>
    <source>
        <strain evidence="4">Hb3</strain>
    </source>
</reference>
<dbReference type="PANTHER" id="PTHR13194">
    <property type="entry name" value="COMPLEX I INTERMEDIATE-ASSOCIATED PROTEIN 30"/>
    <property type="match status" value="1"/>
</dbReference>
<dbReference type="EMBL" id="CP018139">
    <property type="protein sequence ID" value="APE32288.1"/>
    <property type="molecule type" value="Genomic_DNA"/>
</dbReference>
<dbReference type="GO" id="GO:0051082">
    <property type="term" value="F:unfolded protein binding"/>
    <property type="evidence" value="ECO:0007669"/>
    <property type="project" value="TreeGrafter"/>
</dbReference>
<dbReference type="InterPro" id="IPR039131">
    <property type="entry name" value="NDUFAF1"/>
</dbReference>
<dbReference type="PANTHER" id="PTHR13194:SF19">
    <property type="entry name" value="NAD(P)-BINDING ROSSMANN-FOLD SUPERFAMILY PROTEIN"/>
    <property type="match status" value="1"/>
</dbReference>
<evidence type="ECO:0000313" key="4">
    <source>
        <dbReference type="Proteomes" id="UP000181985"/>
    </source>
</evidence>
<dbReference type="SUPFAM" id="SSF49785">
    <property type="entry name" value="Galactose-binding domain-like"/>
    <property type="match status" value="1"/>
</dbReference>
<feature type="domain" description="NADH:ubiquinone oxidoreductase intermediate-associated protein 30" evidence="2">
    <location>
        <begin position="10"/>
        <end position="161"/>
    </location>
</feature>
<protein>
    <recommendedName>
        <fullName evidence="2">NADH:ubiquinone oxidoreductase intermediate-associated protein 30 domain-containing protein</fullName>
    </recommendedName>
</protein>
<dbReference type="InterPro" id="IPR008979">
    <property type="entry name" value="Galactose-bd-like_sf"/>
</dbReference>
<dbReference type="KEGG" id="hsi:BOX17_15780"/>
<evidence type="ECO:0000259" key="2">
    <source>
        <dbReference type="Pfam" id="PF08547"/>
    </source>
</evidence>
<comment type="similarity">
    <text evidence="1">Belongs to the CIA30 family.</text>
</comment>
<evidence type="ECO:0000256" key="1">
    <source>
        <dbReference type="ARBA" id="ARBA00007884"/>
    </source>
</evidence>
<dbReference type="Proteomes" id="UP000181985">
    <property type="component" value="Chromosome"/>
</dbReference>
<dbReference type="InterPro" id="IPR013857">
    <property type="entry name" value="NADH-UbQ_OxRdtase-assoc_prot30"/>
</dbReference>
<sequence length="168" mass="18669">MRGHAMSLRVDFREAEEAGRWHAVNDGVMGGVSQGGLHVEEGLGVFAGRLSLDHGGGFASVRRERGDPALDEAHGMRLRVRGDGRTYQLRLRADRLPEGAAYRARFATSGDWQTLDLPWSDFEAVYRGRRLDDAPPLAPEEIRQLGFLIADRREGDFRLEIATLEALA</sequence>
<evidence type="ECO:0000313" key="3">
    <source>
        <dbReference type="EMBL" id="APE32288.1"/>
    </source>
</evidence>
<dbReference type="AlphaFoldDB" id="A0A1J0VJT3"/>
<accession>A0A1J0VJT3</accession>
<dbReference type="GO" id="GO:0010257">
    <property type="term" value="P:NADH dehydrogenase complex assembly"/>
    <property type="evidence" value="ECO:0007669"/>
    <property type="project" value="TreeGrafter"/>
</dbReference>
<dbReference type="Pfam" id="PF08547">
    <property type="entry name" value="CIA30"/>
    <property type="match status" value="1"/>
</dbReference>
<proteinExistence type="inferred from homology"/>
<keyword evidence="4" id="KW-1185">Reference proteome</keyword>
<gene>
    <name evidence="3" type="ORF">BOX17_15780</name>
</gene>